<evidence type="ECO:0000313" key="1">
    <source>
        <dbReference type="EMBL" id="SBW22300.1"/>
    </source>
</evidence>
<accession>A0A1C3NXM3</accession>
<protein>
    <submittedName>
        <fullName evidence="1">Uncharacterized protein</fullName>
    </submittedName>
</protein>
<dbReference type="Proteomes" id="UP000199013">
    <property type="component" value="Unassembled WGS sequence"/>
</dbReference>
<keyword evidence="2" id="KW-1185">Reference proteome</keyword>
<gene>
    <name evidence="1" type="ORF">FDG2_2436</name>
</gene>
<dbReference type="EMBL" id="FLUV01001026">
    <property type="protein sequence ID" value="SBW22300.1"/>
    <property type="molecule type" value="Genomic_DNA"/>
</dbReference>
<name>A0A1C3NXM3_9ACTN</name>
<reference evidence="2" key="1">
    <citation type="submission" date="2016-02" db="EMBL/GenBank/DDBJ databases">
        <authorList>
            <person name="Wibberg D."/>
        </authorList>
    </citation>
    <scope>NUCLEOTIDE SEQUENCE [LARGE SCALE GENOMIC DNA]</scope>
</reference>
<organism evidence="1 2">
    <name type="scientific">Candidatus Protofrankia californiensis</name>
    <dbReference type="NCBI Taxonomy" id="1839754"/>
    <lineage>
        <taxon>Bacteria</taxon>
        <taxon>Bacillati</taxon>
        <taxon>Actinomycetota</taxon>
        <taxon>Actinomycetes</taxon>
        <taxon>Frankiales</taxon>
        <taxon>Frankiaceae</taxon>
        <taxon>Protofrankia</taxon>
    </lineage>
</organism>
<evidence type="ECO:0000313" key="2">
    <source>
        <dbReference type="Proteomes" id="UP000199013"/>
    </source>
</evidence>
<proteinExistence type="predicted"/>
<dbReference type="AlphaFoldDB" id="A0A1C3NXM3"/>
<sequence length="50" mass="5582">MNEGSARVSAADEQPPVPRGRLLLLYRFQHRSAKAIRIGFFAMLVGRLSP</sequence>